<keyword evidence="2" id="KW-0813">Transport</keyword>
<dbReference type="InterPro" id="IPR036259">
    <property type="entry name" value="MFS_trans_sf"/>
</dbReference>
<evidence type="ECO:0000313" key="9">
    <source>
        <dbReference type="Proteomes" id="UP000004245"/>
    </source>
</evidence>
<dbReference type="HOGENOM" id="CLU_000960_28_2_11"/>
<dbReference type="Gene3D" id="1.20.1250.20">
    <property type="entry name" value="MFS general substrate transporter like domains"/>
    <property type="match status" value="1"/>
</dbReference>
<comment type="subcellular location">
    <subcellularLocation>
        <location evidence="1">Cell membrane</location>
        <topology evidence="1">Multi-pass membrane protein</topology>
    </subcellularLocation>
</comment>
<evidence type="ECO:0000256" key="6">
    <source>
        <dbReference type="SAM" id="Phobius"/>
    </source>
</evidence>
<dbReference type="CDD" id="cd17321">
    <property type="entry name" value="MFS_MMR_MDR_like"/>
    <property type="match status" value="1"/>
</dbReference>
<dbReference type="SUPFAM" id="SSF103473">
    <property type="entry name" value="MFS general substrate transporter"/>
    <property type="match status" value="1"/>
</dbReference>
<feature type="transmembrane region" description="Helical" evidence="6">
    <location>
        <begin position="174"/>
        <end position="198"/>
    </location>
</feature>
<dbReference type="AlphaFoldDB" id="E9T1N1"/>
<protein>
    <submittedName>
        <fullName evidence="8">Transporter, major facilitator family protein</fullName>
    </submittedName>
</protein>
<sequence>MVWTGRMTSAAAGTRPARAPLVLAALILVAAVANLNLAVANVALPDIGKAFDASQTQLNLIAVGYSVGLAGSVLYLGALGDRYGRKMMLVLGMALSVPASVIAATAPTVEVLIVARLLGGVAAGMAFPTTLALITALWSGPGRTKAIALWSAIGGGISSLGPLVSGALLKSFEWGSVFLVTVPLALVALGAALVFVPSHVNESSDPVDHLGGIVSVILVAALVLGINFAPVAGMRTTALSMLSVALAAGVAFAVRQLRARFPLFDLRVARRRIFWVAAVAGIVVFGTLMGTLFIGQQFMQNVLGYSTLAAGSAGLPAAAVMVVVAPQSAKLVESHGARFTLLLGYAAIVLGLLVALLLWKEDAQYWKIALGYMFLGAGVGLAGTPASHSLTGSVPVWRAGMASGTADLQRDLGGAIVQSVLGALLTAGYAASFAAAIAAAPQSGDVGDQTQAALEKSFAGAENVAERYPQYADAITAAARAAFLDGDSRAYVAAIVIVLVGAALVFFAYPRRDGERELLERYREIDRAAAERAESRS</sequence>
<dbReference type="PROSITE" id="PS50850">
    <property type="entry name" value="MFS"/>
    <property type="match status" value="1"/>
</dbReference>
<dbReference type="EMBL" id="ADNW02000010">
    <property type="protein sequence ID" value="EGD24286.1"/>
    <property type="molecule type" value="Genomic_DNA"/>
</dbReference>
<gene>
    <name evidence="8" type="ORF">HMPREF0724_12494</name>
</gene>
<reference evidence="8" key="1">
    <citation type="submission" date="2011-01" db="EMBL/GenBank/DDBJ databases">
        <authorList>
            <person name="Muzny D."/>
            <person name="Qin X."/>
            <person name="Buhay C."/>
            <person name="Dugan-Rocha S."/>
            <person name="Ding Y."/>
            <person name="Chen G."/>
            <person name="Hawes A."/>
            <person name="Holder M."/>
            <person name="Jhangiani S."/>
            <person name="Johnson A."/>
            <person name="Khan Z."/>
            <person name="Li Z."/>
            <person name="Liu W."/>
            <person name="Liu X."/>
            <person name="Perez L."/>
            <person name="Shen H."/>
            <person name="Wang Q."/>
            <person name="Watt J."/>
            <person name="Xi L."/>
            <person name="Xin Y."/>
            <person name="Zhou J."/>
            <person name="Deng J."/>
            <person name="Jiang H."/>
            <person name="Liu Y."/>
            <person name="Qu J."/>
            <person name="Song X.-Z."/>
            <person name="Zhang L."/>
            <person name="Villasana D."/>
            <person name="Johnson A."/>
            <person name="Liu J."/>
            <person name="Liyanage D."/>
            <person name="Lorensuhewa L."/>
            <person name="Robinson T."/>
            <person name="Song A."/>
            <person name="Song B.-B."/>
            <person name="Dinh H."/>
            <person name="Thornton R."/>
            <person name="Coyle M."/>
            <person name="Francisco L."/>
            <person name="Jackson L."/>
            <person name="Javaid M."/>
            <person name="Korchina V."/>
            <person name="Kovar C."/>
            <person name="Mata R."/>
            <person name="Mathew T."/>
            <person name="Ngo R."/>
            <person name="Nguyen L."/>
            <person name="Nguyen N."/>
            <person name="Okwuonu G."/>
            <person name="Ongeri F."/>
            <person name="Pham C."/>
            <person name="Simmons D."/>
            <person name="Wilczek-Boney K."/>
            <person name="Hale W."/>
            <person name="Jakkamsetti A."/>
            <person name="Pham P."/>
            <person name="Ruth R."/>
            <person name="San Lucas F."/>
            <person name="Warren J."/>
            <person name="Zhang J."/>
            <person name="Zhao Z."/>
            <person name="Zhou C."/>
            <person name="Zhu D."/>
            <person name="Lee S."/>
            <person name="Bess C."/>
            <person name="Blankenburg K."/>
            <person name="Forbes L."/>
            <person name="Fu Q."/>
            <person name="Gubbala S."/>
            <person name="Hirani K."/>
            <person name="Jayaseelan J.C."/>
            <person name="Lara F."/>
            <person name="Munidasa M."/>
            <person name="Palculict T."/>
            <person name="Patil S."/>
            <person name="Pu L.-L."/>
            <person name="Saada N."/>
            <person name="Tang L."/>
            <person name="Weissenberger G."/>
            <person name="Zhu Y."/>
            <person name="Hemphill L."/>
            <person name="Shang Y."/>
            <person name="Youmans B."/>
            <person name="Ayvaz T."/>
            <person name="Ross M."/>
            <person name="Santibanez J."/>
            <person name="Aqrawi P."/>
            <person name="Gross S."/>
            <person name="Joshi V."/>
            <person name="Fowler G."/>
            <person name="Nazareth L."/>
            <person name="Reid J."/>
            <person name="Worley K."/>
            <person name="Petrosino J."/>
            <person name="Highlander S."/>
            <person name="Gibbs R."/>
        </authorList>
    </citation>
    <scope>NUCLEOTIDE SEQUENCE [LARGE SCALE GENOMIC DNA]</scope>
    <source>
        <strain evidence="8">ATCC 33707</strain>
    </source>
</reference>
<proteinExistence type="predicted"/>
<feature type="transmembrane region" description="Helical" evidence="6">
    <location>
        <begin position="302"/>
        <end position="325"/>
    </location>
</feature>
<dbReference type="InterPro" id="IPR011701">
    <property type="entry name" value="MFS"/>
</dbReference>
<evidence type="ECO:0000256" key="1">
    <source>
        <dbReference type="ARBA" id="ARBA00004651"/>
    </source>
</evidence>
<feature type="transmembrane region" description="Helical" evidence="6">
    <location>
        <begin position="236"/>
        <end position="254"/>
    </location>
</feature>
<feature type="transmembrane region" description="Helical" evidence="6">
    <location>
        <begin position="337"/>
        <end position="359"/>
    </location>
</feature>
<feature type="transmembrane region" description="Helical" evidence="6">
    <location>
        <begin position="56"/>
        <end position="76"/>
    </location>
</feature>
<dbReference type="GO" id="GO:0022857">
    <property type="term" value="F:transmembrane transporter activity"/>
    <property type="evidence" value="ECO:0007669"/>
    <property type="project" value="InterPro"/>
</dbReference>
<keyword evidence="3 6" id="KW-0812">Transmembrane</keyword>
<feature type="transmembrane region" description="Helical" evidence="6">
    <location>
        <begin position="113"/>
        <end position="134"/>
    </location>
</feature>
<dbReference type="STRING" id="43767.A6I91_23210"/>
<evidence type="ECO:0000256" key="2">
    <source>
        <dbReference type="ARBA" id="ARBA00022448"/>
    </source>
</evidence>
<keyword evidence="5 6" id="KW-0472">Membrane</keyword>
<dbReference type="Gene3D" id="1.20.1720.10">
    <property type="entry name" value="Multidrug resistance protein D"/>
    <property type="match status" value="1"/>
</dbReference>
<evidence type="ECO:0000256" key="3">
    <source>
        <dbReference type="ARBA" id="ARBA00022692"/>
    </source>
</evidence>
<dbReference type="InterPro" id="IPR020846">
    <property type="entry name" value="MFS_dom"/>
</dbReference>
<feature type="transmembrane region" description="Helical" evidence="6">
    <location>
        <begin position="88"/>
        <end position="107"/>
    </location>
</feature>
<comment type="caution">
    <text evidence="8">The sequence shown here is derived from an EMBL/GenBank/DDBJ whole genome shotgun (WGS) entry which is preliminary data.</text>
</comment>
<dbReference type="PANTHER" id="PTHR42718:SF9">
    <property type="entry name" value="MAJOR FACILITATOR SUPERFAMILY MULTIDRUG TRANSPORTER MFSC"/>
    <property type="match status" value="1"/>
</dbReference>
<dbReference type="PANTHER" id="PTHR42718">
    <property type="entry name" value="MAJOR FACILITATOR SUPERFAMILY MULTIDRUG TRANSPORTER MFSC"/>
    <property type="match status" value="1"/>
</dbReference>
<feature type="transmembrane region" description="Helical" evidence="6">
    <location>
        <begin position="274"/>
        <end position="296"/>
    </location>
</feature>
<dbReference type="Pfam" id="PF07690">
    <property type="entry name" value="MFS_1"/>
    <property type="match status" value="1"/>
</dbReference>
<accession>E9T1N1</accession>
<feature type="transmembrane region" description="Helical" evidence="6">
    <location>
        <begin position="420"/>
        <end position="440"/>
    </location>
</feature>
<keyword evidence="4 6" id="KW-1133">Transmembrane helix</keyword>
<evidence type="ECO:0000256" key="5">
    <source>
        <dbReference type="ARBA" id="ARBA00023136"/>
    </source>
</evidence>
<keyword evidence="9" id="KW-1185">Reference proteome</keyword>
<evidence type="ECO:0000259" key="7">
    <source>
        <dbReference type="PROSITE" id="PS50850"/>
    </source>
</evidence>
<organism evidence="8 9">
    <name type="scientific">Prescottella equi ATCC 33707</name>
    <dbReference type="NCBI Taxonomy" id="525370"/>
    <lineage>
        <taxon>Bacteria</taxon>
        <taxon>Bacillati</taxon>
        <taxon>Actinomycetota</taxon>
        <taxon>Actinomycetes</taxon>
        <taxon>Mycobacteriales</taxon>
        <taxon>Nocardiaceae</taxon>
        <taxon>Prescottella</taxon>
    </lineage>
</organism>
<evidence type="ECO:0000313" key="8">
    <source>
        <dbReference type="EMBL" id="EGD24286.1"/>
    </source>
</evidence>
<dbReference type="Proteomes" id="UP000004245">
    <property type="component" value="Unassembled WGS sequence"/>
</dbReference>
<feature type="transmembrane region" description="Helical" evidence="6">
    <location>
        <begin position="146"/>
        <end position="168"/>
    </location>
</feature>
<dbReference type="GO" id="GO:0005886">
    <property type="term" value="C:plasma membrane"/>
    <property type="evidence" value="ECO:0007669"/>
    <property type="project" value="UniProtKB-SubCell"/>
</dbReference>
<evidence type="ECO:0000256" key="4">
    <source>
        <dbReference type="ARBA" id="ARBA00022989"/>
    </source>
</evidence>
<name>E9T1N1_RHOHA</name>
<dbReference type="PRINTS" id="PR01036">
    <property type="entry name" value="TCRTETB"/>
</dbReference>
<feature type="domain" description="Major facilitator superfamily (MFS) profile" evidence="7">
    <location>
        <begin position="22"/>
        <end position="513"/>
    </location>
</feature>
<feature type="transmembrane region" description="Helical" evidence="6">
    <location>
        <begin position="490"/>
        <end position="509"/>
    </location>
</feature>
<feature type="transmembrane region" description="Helical" evidence="6">
    <location>
        <begin position="365"/>
        <end position="383"/>
    </location>
</feature>
<feature type="transmembrane region" description="Helical" evidence="6">
    <location>
        <begin position="210"/>
        <end position="230"/>
    </location>
</feature>